<reference evidence="1 3" key="1">
    <citation type="submission" date="2018-09" db="EMBL/GenBank/DDBJ databases">
        <title>Genomic investigation of the strawberry pathogen Phytophthora fragariae indicates pathogenicity is determined by transcriptional variation in three key races.</title>
        <authorList>
            <person name="Adams T.M."/>
            <person name="Armitage A.D."/>
            <person name="Sobczyk M.K."/>
            <person name="Bates H.J."/>
            <person name="Dunwell J.M."/>
            <person name="Nellist C.F."/>
            <person name="Harrison R.J."/>
        </authorList>
    </citation>
    <scope>NUCLEOTIDE SEQUENCE [LARGE SCALE GENOMIC DNA]</scope>
    <source>
        <strain evidence="1 3">SCRP249</strain>
        <strain evidence="2 4">SCRP333</strain>
    </source>
</reference>
<name>A0A6A3NQ31_9STRA</name>
<dbReference type="EMBL" id="QXFV01000165">
    <property type="protein sequence ID" value="KAE9047555.1"/>
    <property type="molecule type" value="Genomic_DNA"/>
</dbReference>
<evidence type="ECO:0000313" key="4">
    <source>
        <dbReference type="Proteomes" id="UP000434957"/>
    </source>
</evidence>
<proteinExistence type="predicted"/>
<organism evidence="1 3">
    <name type="scientific">Phytophthora rubi</name>
    <dbReference type="NCBI Taxonomy" id="129364"/>
    <lineage>
        <taxon>Eukaryota</taxon>
        <taxon>Sar</taxon>
        <taxon>Stramenopiles</taxon>
        <taxon>Oomycota</taxon>
        <taxon>Peronosporomycetes</taxon>
        <taxon>Peronosporales</taxon>
        <taxon>Peronosporaceae</taxon>
        <taxon>Phytophthora</taxon>
    </lineage>
</organism>
<sequence length="178" mass="19753">MKVCNSGAALRLEGFSDADFAADKTNRKSVTGGVVLLNGMPILWVRKKHGGVALSTMETEFTAASHICRDLIGFRQLLLEIRLPVEPMTLMVDNQAAIKQLRTESTSASAKHIDIRIKFVYLHTHQGVIEPVYVESRLQPADLLTKTLPAPRPSELRNILHLCDPKKCRYGDAADEEC</sequence>
<evidence type="ECO:0008006" key="5">
    <source>
        <dbReference type="Google" id="ProtNLM"/>
    </source>
</evidence>
<protein>
    <recommendedName>
        <fullName evidence="5">Reverse transcriptase Ty1/copia-type domain-containing protein</fullName>
    </recommendedName>
</protein>
<dbReference type="PANTHER" id="PTHR11439">
    <property type="entry name" value="GAG-POL-RELATED RETROTRANSPOSON"/>
    <property type="match status" value="1"/>
</dbReference>
<comment type="caution">
    <text evidence="1">The sequence shown here is derived from an EMBL/GenBank/DDBJ whole genome shotgun (WGS) entry which is preliminary data.</text>
</comment>
<keyword evidence="4" id="KW-1185">Reference proteome</keyword>
<evidence type="ECO:0000313" key="2">
    <source>
        <dbReference type="EMBL" id="KAE9353996.1"/>
    </source>
</evidence>
<dbReference type="CDD" id="cd09272">
    <property type="entry name" value="RNase_HI_RT_Ty1"/>
    <property type="match status" value="1"/>
</dbReference>
<evidence type="ECO:0000313" key="1">
    <source>
        <dbReference type="EMBL" id="KAE9047555.1"/>
    </source>
</evidence>
<gene>
    <name evidence="1" type="ORF">PR001_g4169</name>
    <name evidence="2" type="ORF">PR003_g3591</name>
</gene>
<accession>A0A6A3NQ31</accession>
<dbReference type="PANTHER" id="PTHR11439:SF440">
    <property type="entry name" value="INTEGRASE CATALYTIC DOMAIN-CONTAINING PROTEIN"/>
    <property type="match status" value="1"/>
</dbReference>
<dbReference type="EMBL" id="QXFT01000127">
    <property type="protein sequence ID" value="KAE9353996.1"/>
    <property type="molecule type" value="Genomic_DNA"/>
</dbReference>
<dbReference type="AlphaFoldDB" id="A0A6A3NQ31"/>
<dbReference type="Proteomes" id="UP000434957">
    <property type="component" value="Unassembled WGS sequence"/>
</dbReference>
<dbReference type="Proteomes" id="UP000429607">
    <property type="component" value="Unassembled WGS sequence"/>
</dbReference>
<evidence type="ECO:0000313" key="3">
    <source>
        <dbReference type="Proteomes" id="UP000429607"/>
    </source>
</evidence>